<evidence type="ECO:0000313" key="1">
    <source>
        <dbReference type="EMBL" id="KAF5752116.1"/>
    </source>
</evidence>
<reference evidence="1 2" key="1">
    <citation type="journal article" date="2020" name="Nat. Commun.">
        <title>Genome of Tripterygium wilfordii and identification of cytochrome P450 involved in triptolide biosynthesis.</title>
        <authorList>
            <person name="Tu L."/>
            <person name="Su P."/>
            <person name="Zhang Z."/>
            <person name="Gao L."/>
            <person name="Wang J."/>
            <person name="Hu T."/>
            <person name="Zhou J."/>
            <person name="Zhang Y."/>
            <person name="Zhao Y."/>
            <person name="Liu Y."/>
            <person name="Song Y."/>
            <person name="Tong Y."/>
            <person name="Lu Y."/>
            <person name="Yang J."/>
            <person name="Xu C."/>
            <person name="Jia M."/>
            <person name="Peters R.J."/>
            <person name="Huang L."/>
            <person name="Gao W."/>
        </authorList>
    </citation>
    <scope>NUCLEOTIDE SEQUENCE [LARGE SCALE GENOMIC DNA]</scope>
    <source>
        <strain evidence="2">cv. XIE 37</strain>
        <tissue evidence="1">Leaf</tissue>
    </source>
</reference>
<dbReference type="EMBL" id="JAAARO010000001">
    <property type="protein sequence ID" value="KAF5752116.1"/>
    <property type="molecule type" value="Genomic_DNA"/>
</dbReference>
<dbReference type="PANTHER" id="PTHR20994:SF0">
    <property type="entry name" value="ER MEMBRANE PROTEIN COMPLEX SUBUNIT 6"/>
    <property type="match status" value="1"/>
</dbReference>
<dbReference type="GO" id="GO:0000045">
    <property type="term" value="P:autophagosome assembly"/>
    <property type="evidence" value="ECO:0007669"/>
    <property type="project" value="TreeGrafter"/>
</dbReference>
<evidence type="ECO:0000313" key="2">
    <source>
        <dbReference type="Proteomes" id="UP000593562"/>
    </source>
</evidence>
<dbReference type="GO" id="GO:0034975">
    <property type="term" value="P:protein folding in endoplasmic reticulum"/>
    <property type="evidence" value="ECO:0007669"/>
    <property type="project" value="TreeGrafter"/>
</dbReference>
<dbReference type="Proteomes" id="UP000593562">
    <property type="component" value="Unassembled WGS sequence"/>
</dbReference>
<dbReference type="AlphaFoldDB" id="A0A7J7E1E0"/>
<keyword evidence="2" id="KW-1185">Reference proteome</keyword>
<dbReference type="InterPro" id="IPR008504">
    <property type="entry name" value="Emc6"/>
</dbReference>
<protein>
    <submittedName>
        <fullName evidence="1">Uncharacterized protein</fullName>
    </submittedName>
</protein>
<organism evidence="1 2">
    <name type="scientific">Tripterygium wilfordii</name>
    <name type="common">Thunder God vine</name>
    <dbReference type="NCBI Taxonomy" id="458696"/>
    <lineage>
        <taxon>Eukaryota</taxon>
        <taxon>Viridiplantae</taxon>
        <taxon>Streptophyta</taxon>
        <taxon>Embryophyta</taxon>
        <taxon>Tracheophyta</taxon>
        <taxon>Spermatophyta</taxon>
        <taxon>Magnoliopsida</taxon>
        <taxon>eudicotyledons</taxon>
        <taxon>Gunneridae</taxon>
        <taxon>Pentapetalae</taxon>
        <taxon>rosids</taxon>
        <taxon>fabids</taxon>
        <taxon>Celastrales</taxon>
        <taxon>Celastraceae</taxon>
        <taxon>Tripterygium</taxon>
    </lineage>
</organism>
<dbReference type="PANTHER" id="PTHR20994">
    <property type="entry name" value="ER MEMBRANE PROTEIN COMPLEX SUBUNIT 6"/>
    <property type="match status" value="1"/>
</dbReference>
<name>A0A7J7E1E0_TRIWF</name>
<gene>
    <name evidence="1" type="ORF">HS088_TW01G00023</name>
</gene>
<comment type="caution">
    <text evidence="1">The sequence shown here is derived from an EMBL/GenBank/DDBJ whole genome shotgun (WGS) entry which is preliminary data.</text>
</comment>
<dbReference type="GO" id="GO:0072546">
    <property type="term" value="C:EMC complex"/>
    <property type="evidence" value="ECO:0007669"/>
    <property type="project" value="InterPro"/>
</dbReference>
<accession>A0A7J7E1E0</accession>
<sequence length="54" mass="5861">MEITSAGLVAKAKFSVYSYFDSWNRIMLDGIMGGLMKIASTCKLKATLLEVVAS</sequence>
<dbReference type="InParanoid" id="A0A7J7E1E0"/>
<proteinExistence type="predicted"/>